<dbReference type="OrthoDB" id="10643385at2759"/>
<dbReference type="EMBL" id="KI926652">
    <property type="protein sequence ID" value="ETW33406.1"/>
    <property type="molecule type" value="Genomic_DNA"/>
</dbReference>
<gene>
    <name evidence="2" type="ORF">PFTANZ_05875</name>
</gene>
<proteinExistence type="predicted"/>
<evidence type="ECO:0000313" key="3">
    <source>
        <dbReference type="Proteomes" id="UP000030708"/>
    </source>
</evidence>
<reference evidence="2 3" key="2">
    <citation type="submission" date="2013-02" db="EMBL/GenBank/DDBJ databases">
        <title>The Genome Sequence of Plasmodium falciparum Tanzania (2000708).</title>
        <authorList>
            <consortium name="The Broad Institute Genome Sequencing Platform"/>
            <consortium name="The Broad Institute Genome Sequencing Center for Infectious Disease"/>
            <person name="Neafsey D."/>
            <person name="Cheeseman I."/>
            <person name="Volkman S."/>
            <person name="Adams J."/>
            <person name="Walker B."/>
            <person name="Young S.K."/>
            <person name="Zeng Q."/>
            <person name="Gargeya S."/>
            <person name="Fitzgerald M."/>
            <person name="Haas B."/>
            <person name="Abouelleil A."/>
            <person name="Alvarado L."/>
            <person name="Arachchi H.M."/>
            <person name="Berlin A.M."/>
            <person name="Chapman S.B."/>
            <person name="Dewar J."/>
            <person name="Goldberg J."/>
            <person name="Griggs A."/>
            <person name="Gujja S."/>
            <person name="Hansen M."/>
            <person name="Howarth C."/>
            <person name="Imamovic A."/>
            <person name="Larimer J."/>
            <person name="McCowan C."/>
            <person name="Murphy C."/>
            <person name="Neiman D."/>
            <person name="Pearson M."/>
            <person name="Priest M."/>
            <person name="Roberts A."/>
            <person name="Saif S."/>
            <person name="Shea T."/>
            <person name="Sisk P."/>
            <person name="Sykes S."/>
            <person name="Wortman J."/>
            <person name="Nusbaum C."/>
            <person name="Birren B."/>
        </authorList>
    </citation>
    <scope>NUCLEOTIDE SEQUENCE [LARGE SCALE GENOMIC DNA]</scope>
    <source>
        <strain evidence="3">Tanzania (2000708)</strain>
    </source>
</reference>
<dbReference type="Proteomes" id="UP000030708">
    <property type="component" value="Unassembled WGS sequence"/>
</dbReference>
<sequence>MKQEVFCNGGNNYAFKHPPKEYEDACICDTRDKKSEAPVTKKEEACKIVDGILNGKSATDDIDGCKPKENYKPWNCDEIGSLIKKEEKGACMPPRRQKLCVSGLTREDRIKAIEDIRTEFIKSAAIETHFAWERYKRENREANEQLQNETIPYDFLRSMKYTFGDYRDIFFGTDISSCLFIKGTSNEIKSKLGDQATTEKGGKHPNGKTRQEWWKTNGPDIWEGMLCALTHGVTNTEKKTKIKTDYSYDKLNQSKNGNPSLENFAKKPQFLRWMIEWGEEFCREREKLEQNIGKHCGEHSGDA</sequence>
<dbReference type="SUPFAM" id="SSF140924">
    <property type="entry name" value="Duffy binding domain-like"/>
    <property type="match status" value="1"/>
</dbReference>
<dbReference type="InterPro" id="IPR008602">
    <property type="entry name" value="Duffy-antigen-binding"/>
</dbReference>
<dbReference type="AlphaFoldDB" id="A0A024VZV4"/>
<evidence type="ECO:0000313" key="2">
    <source>
        <dbReference type="EMBL" id="ETW33406.1"/>
    </source>
</evidence>
<feature type="non-terminal residue" evidence="2">
    <location>
        <position position="303"/>
    </location>
</feature>
<dbReference type="GO" id="GO:0046789">
    <property type="term" value="F:host cell surface receptor binding"/>
    <property type="evidence" value="ECO:0007669"/>
    <property type="project" value="InterPro"/>
</dbReference>
<dbReference type="Gene3D" id="1.20.58.830">
    <property type="match status" value="1"/>
</dbReference>
<dbReference type="Pfam" id="PF05424">
    <property type="entry name" value="Duffy_binding"/>
    <property type="match status" value="1"/>
</dbReference>
<reference evidence="2 3" key="1">
    <citation type="submission" date="2013-02" db="EMBL/GenBank/DDBJ databases">
        <title>The Genome Annotation of Plasmodium falciparum Tanzania (2000708).</title>
        <authorList>
            <consortium name="The Broad Institute Genome Sequencing Platform"/>
            <consortium name="The Broad Institute Genome Sequencing Center for Infectious Disease"/>
            <person name="Neafsey D."/>
            <person name="Hoffman S."/>
            <person name="Volkman S."/>
            <person name="Rosenthal P."/>
            <person name="Walker B."/>
            <person name="Young S.K."/>
            <person name="Zeng Q."/>
            <person name="Gargeya S."/>
            <person name="Fitzgerald M."/>
            <person name="Haas B."/>
            <person name="Abouelleil A."/>
            <person name="Allen A.W."/>
            <person name="Alvarado L."/>
            <person name="Arachchi H.M."/>
            <person name="Berlin A.M."/>
            <person name="Chapman S.B."/>
            <person name="Gainer-Dewar J."/>
            <person name="Goldberg J."/>
            <person name="Griggs A."/>
            <person name="Gujja S."/>
            <person name="Hansen M."/>
            <person name="Howarth C."/>
            <person name="Imamovic A."/>
            <person name="Ireland A."/>
            <person name="Larimer J."/>
            <person name="McCowan C."/>
            <person name="Murphy C."/>
            <person name="Pearson M."/>
            <person name="Poon T.W."/>
            <person name="Priest M."/>
            <person name="Roberts A."/>
            <person name="Saif S."/>
            <person name="Shea T."/>
            <person name="Sisk P."/>
            <person name="Sykes S."/>
            <person name="Wortman J."/>
            <person name="Nusbaum C."/>
            <person name="Birren B."/>
        </authorList>
    </citation>
    <scope>NUCLEOTIDE SEQUENCE [LARGE SCALE GENOMIC DNA]</scope>
    <source>
        <strain evidence="3">Tanzania (2000708)</strain>
    </source>
</reference>
<organism evidence="2 3">
    <name type="scientific">Plasmodium falciparum Tanzania</name>
    <name type="common">2000708</name>
    <dbReference type="NCBI Taxonomy" id="1036725"/>
    <lineage>
        <taxon>Eukaryota</taxon>
        <taxon>Sar</taxon>
        <taxon>Alveolata</taxon>
        <taxon>Apicomplexa</taxon>
        <taxon>Aconoidasida</taxon>
        <taxon>Haemosporida</taxon>
        <taxon>Plasmodiidae</taxon>
        <taxon>Plasmodium</taxon>
        <taxon>Plasmodium (Laverania)</taxon>
    </lineage>
</organism>
<evidence type="ECO:0000259" key="1">
    <source>
        <dbReference type="Pfam" id="PF05424"/>
    </source>
</evidence>
<accession>A0A024VZV4</accession>
<name>A0A024VZV4_PLAFA</name>
<dbReference type="GO" id="GO:0016020">
    <property type="term" value="C:membrane"/>
    <property type="evidence" value="ECO:0007669"/>
    <property type="project" value="InterPro"/>
</dbReference>
<dbReference type="Gene3D" id="1.20.1310.20">
    <property type="entry name" value="Duffy-antigen binding domain"/>
    <property type="match status" value="1"/>
</dbReference>
<dbReference type="InterPro" id="IPR042202">
    <property type="entry name" value="Duffy-ag-bd_sf"/>
</dbReference>
<feature type="domain" description="Duffy-antigen binding" evidence="1">
    <location>
        <begin position="89"/>
        <end position="245"/>
    </location>
</feature>
<protein>
    <recommendedName>
        <fullName evidence="1">Duffy-antigen binding domain-containing protein</fullName>
    </recommendedName>
</protein>